<dbReference type="AlphaFoldDB" id="A0A9E7R2U4"/>
<name>A0A9E7R2U4_9EURY</name>
<keyword evidence="2" id="KW-1185">Reference proteome</keyword>
<dbReference type="RefSeq" id="WP_260593552.1">
    <property type="nucleotide sequence ID" value="NZ_CP104003.1"/>
</dbReference>
<proteinExistence type="predicted"/>
<organism evidence="1 2">
    <name type="scientific">Salinirubellus salinus</name>
    <dbReference type="NCBI Taxonomy" id="1364945"/>
    <lineage>
        <taxon>Archaea</taxon>
        <taxon>Methanobacteriati</taxon>
        <taxon>Methanobacteriota</taxon>
        <taxon>Stenosarchaea group</taxon>
        <taxon>Halobacteria</taxon>
        <taxon>Halobacteriales</taxon>
        <taxon>Natronomonadaceae</taxon>
        <taxon>Salinirubellus</taxon>
    </lineage>
</organism>
<evidence type="ECO:0000313" key="2">
    <source>
        <dbReference type="Proteomes" id="UP001057580"/>
    </source>
</evidence>
<protein>
    <submittedName>
        <fullName evidence="1">Uncharacterized protein</fullName>
    </submittedName>
</protein>
<dbReference type="Proteomes" id="UP001057580">
    <property type="component" value="Chromosome"/>
</dbReference>
<sequence length="65" mass="6952">MERTRHCITCWGGGEAPRLAFDPSRQATGGGPCRHCERTLLHRGLHARHRGDAGADEDASAPTGS</sequence>
<gene>
    <name evidence="1" type="ORF">N0B31_20720</name>
</gene>
<accession>A0A9E7R2U4</accession>
<dbReference type="KEGG" id="ssai:N0B31_20720"/>
<dbReference type="GeneID" id="74944900"/>
<reference evidence="1" key="1">
    <citation type="submission" date="2022-09" db="EMBL/GenBank/DDBJ databases">
        <title>Diverse halophilic archaea isolated from saline environments.</title>
        <authorList>
            <person name="Cui H.-L."/>
        </authorList>
    </citation>
    <scope>NUCLEOTIDE SEQUENCE</scope>
    <source>
        <strain evidence="1">ZS-35-S2</strain>
    </source>
</reference>
<evidence type="ECO:0000313" key="1">
    <source>
        <dbReference type="EMBL" id="UWM54532.1"/>
    </source>
</evidence>
<dbReference type="EMBL" id="CP104003">
    <property type="protein sequence ID" value="UWM54532.1"/>
    <property type="molecule type" value="Genomic_DNA"/>
</dbReference>